<protein>
    <submittedName>
        <fullName evidence="4">Tetratricopeptide TPR_2 repeat protein</fullName>
    </submittedName>
</protein>
<evidence type="ECO:0000313" key="4">
    <source>
        <dbReference type="EMBL" id="ARU57094.1"/>
    </source>
</evidence>
<dbReference type="EMBL" id="CP021425">
    <property type="protein sequence ID" value="ARU57094.1"/>
    <property type="molecule type" value="Genomic_DNA"/>
</dbReference>
<keyword evidence="3" id="KW-0812">Transmembrane</keyword>
<feature type="transmembrane region" description="Helical" evidence="3">
    <location>
        <begin position="398"/>
        <end position="416"/>
    </location>
</feature>
<keyword evidence="2" id="KW-0802">TPR repeat</keyword>
<dbReference type="OrthoDB" id="8566379at2"/>
<feature type="transmembrane region" description="Helical" evidence="3">
    <location>
        <begin position="207"/>
        <end position="228"/>
    </location>
</feature>
<keyword evidence="1" id="KW-0677">Repeat</keyword>
<dbReference type="RefSeq" id="WP_157678327.1">
    <property type="nucleotide sequence ID" value="NZ_CP021425.1"/>
</dbReference>
<feature type="transmembrane region" description="Helical" evidence="3">
    <location>
        <begin position="178"/>
        <end position="195"/>
    </location>
</feature>
<dbReference type="SUPFAM" id="SSF48452">
    <property type="entry name" value="TPR-like"/>
    <property type="match status" value="1"/>
</dbReference>
<dbReference type="AlphaFoldDB" id="A0A1Y0ICH6"/>
<reference evidence="4 5" key="1">
    <citation type="submission" date="2017-05" db="EMBL/GenBank/DDBJ databases">
        <title>Genomic insights into alkan degradation activity of Oleiphilus messinensis.</title>
        <authorList>
            <person name="Kozyavkin S.A."/>
            <person name="Slesarev A.I."/>
            <person name="Golyshin P.N."/>
            <person name="Korzhenkov A."/>
            <person name="Golyshina O.N."/>
            <person name="Toshchakov S.V."/>
        </authorList>
    </citation>
    <scope>NUCLEOTIDE SEQUENCE [LARGE SCALE GENOMIC DNA]</scope>
    <source>
        <strain evidence="4 5">ME102</strain>
    </source>
</reference>
<name>A0A1Y0ICH6_9GAMM</name>
<feature type="transmembrane region" description="Helical" evidence="3">
    <location>
        <begin position="264"/>
        <end position="284"/>
    </location>
</feature>
<gene>
    <name evidence="4" type="ORF">OLMES_3051</name>
</gene>
<dbReference type="KEGG" id="ome:OLMES_3051"/>
<dbReference type="PANTHER" id="PTHR44227:SF3">
    <property type="entry name" value="PROTEIN O-MANNOSYL-TRANSFERASE TMTC4"/>
    <property type="match status" value="1"/>
</dbReference>
<feature type="transmembrane region" description="Helical" evidence="3">
    <location>
        <begin position="423"/>
        <end position="442"/>
    </location>
</feature>
<keyword evidence="5" id="KW-1185">Reference proteome</keyword>
<feature type="transmembrane region" description="Helical" evidence="3">
    <location>
        <begin position="17"/>
        <end position="35"/>
    </location>
</feature>
<accession>A0A1Y0ICH6</accession>
<dbReference type="InterPro" id="IPR052346">
    <property type="entry name" value="O-mannosyl-transferase_TMTC"/>
</dbReference>
<feature type="transmembrane region" description="Helical" evidence="3">
    <location>
        <begin position="151"/>
        <end position="172"/>
    </location>
</feature>
<evidence type="ECO:0000256" key="3">
    <source>
        <dbReference type="SAM" id="Phobius"/>
    </source>
</evidence>
<evidence type="ECO:0000256" key="1">
    <source>
        <dbReference type="ARBA" id="ARBA00022737"/>
    </source>
</evidence>
<organism evidence="4 5">
    <name type="scientific">Oleiphilus messinensis</name>
    <dbReference type="NCBI Taxonomy" id="141451"/>
    <lineage>
        <taxon>Bacteria</taxon>
        <taxon>Pseudomonadati</taxon>
        <taxon>Pseudomonadota</taxon>
        <taxon>Gammaproteobacteria</taxon>
        <taxon>Oceanospirillales</taxon>
        <taxon>Oleiphilaceae</taxon>
        <taxon>Oleiphilus</taxon>
    </lineage>
</organism>
<dbReference type="InterPro" id="IPR011990">
    <property type="entry name" value="TPR-like_helical_dom_sf"/>
</dbReference>
<dbReference type="PANTHER" id="PTHR44227">
    <property type="match status" value="1"/>
</dbReference>
<feature type="transmembrane region" description="Helical" evidence="3">
    <location>
        <begin position="108"/>
        <end position="130"/>
    </location>
</feature>
<evidence type="ECO:0000256" key="2">
    <source>
        <dbReference type="ARBA" id="ARBA00022803"/>
    </source>
</evidence>
<proteinExistence type="predicted"/>
<keyword evidence="3" id="KW-1133">Transmembrane helix</keyword>
<dbReference type="Gene3D" id="1.25.40.10">
    <property type="entry name" value="Tetratricopeptide repeat domain"/>
    <property type="match status" value="1"/>
</dbReference>
<feature type="transmembrane region" description="Helical" evidence="3">
    <location>
        <begin position="337"/>
        <end position="361"/>
    </location>
</feature>
<feature type="transmembrane region" description="Helical" evidence="3">
    <location>
        <begin position="234"/>
        <end position="252"/>
    </location>
</feature>
<sequence>MTIHTFNNVDSISKTQWLLVIALFLTAIIYIPGIQGPSLLDDHVNLVINDKLHIQDLGIESLYGAATSIPGPYHDYSPLLNRPISYLSFALQFYFSDDPKSAFKTANIIIHLLCGIAVFFLTKILMAVLRSTGSHTPSEQCQGSETGAIEWIPLLVTVIWLLHPLMVSTVLYNVQRMTQLSTLFSLVALSLFVITRKTLSRSSISEVSSLTIIAGFCSVLFFTALAFLSKQNGILTLLLCLVIEACFFRFKFHPACNRGILLSYRLAAAMLILSWLSMLIYFYFKGNPNLSQVREFTLDQRLLTEARVLWEYLYWFIYPIPANLHFLHDNYPVSQSLFAPVTTLISVAGWITLLGIALLCLWLNRLPLLSFGILWYLVAHSMESTTIPLELVFEHRNYLPYVGPLFSLIAALVPTIEQAALRPLLKGLILCSVILIPALLTLERVSYWSSEEKLIDHWVEVNPQSPRVWAKVANFYFQAGQPDASFKALTVAESLNPVETGYVMAQMSLACAYPQRYNVDTVRQLRERILSSLQQPPTTSYTSNQLAIMIQICENPKQMKFLKPIFQMGLNSPKRVMVNTSNYGLAVIAAEAGNLREAREHLNAVLKNHPEHEAAQALLKEVDRAEAADPLRIVF</sequence>
<dbReference type="Proteomes" id="UP000196027">
    <property type="component" value="Chromosome"/>
</dbReference>
<evidence type="ECO:0000313" key="5">
    <source>
        <dbReference type="Proteomes" id="UP000196027"/>
    </source>
</evidence>
<keyword evidence="3" id="KW-0472">Membrane</keyword>